<protein>
    <submittedName>
        <fullName evidence="3">Ribosome-binding factor A</fullName>
    </submittedName>
</protein>
<evidence type="ECO:0000313" key="3">
    <source>
        <dbReference type="WBParaSite" id="GPUH_0001103001-mRNA-1"/>
    </source>
</evidence>
<dbReference type="InterPro" id="IPR023799">
    <property type="entry name" value="RbfA_dom_sf"/>
</dbReference>
<sequence>MAHILLKVVCVGGVRQKVCSSSSSRQSVQSYIKSYQRATGRGSASEFRCRDLPRVTLANQRGFTRLEARYVGVDSGIEKTMLMLGVGKSSKQRKLDDKKRLRLGRMFLEHIYQILCENDRFCSLQGFELQRVDVGPTYQVMDVYWLAKGDESDQVTEEFLKSSENFVRKRLSEFLGNSKVPRVNFTAERRHLLEQEMDRLFEKADYGMQYRAVSHTGAILGSMADAAS</sequence>
<dbReference type="PANTHER" id="PTHR14725:SF0">
    <property type="entry name" value="RIBOSOME-BINDING FACTOR A, MITOCHONDRIAL-RELATED"/>
    <property type="match status" value="1"/>
</dbReference>
<evidence type="ECO:0000313" key="2">
    <source>
        <dbReference type="Proteomes" id="UP000271098"/>
    </source>
</evidence>
<gene>
    <name evidence="1" type="ORF">GPUH_LOCUS11017</name>
</gene>
<dbReference type="Proteomes" id="UP000271098">
    <property type="component" value="Unassembled WGS sequence"/>
</dbReference>
<reference evidence="1 2" key="2">
    <citation type="submission" date="2018-11" db="EMBL/GenBank/DDBJ databases">
        <authorList>
            <consortium name="Pathogen Informatics"/>
        </authorList>
    </citation>
    <scope>NUCLEOTIDE SEQUENCE [LARGE SCALE GENOMIC DNA]</scope>
</reference>
<dbReference type="InterPro" id="IPR039212">
    <property type="entry name" value="RBFA_mitochondrial"/>
</dbReference>
<dbReference type="AlphaFoldDB" id="A0A183DQM6"/>
<organism evidence="3">
    <name type="scientific">Gongylonema pulchrum</name>
    <dbReference type="NCBI Taxonomy" id="637853"/>
    <lineage>
        <taxon>Eukaryota</taxon>
        <taxon>Metazoa</taxon>
        <taxon>Ecdysozoa</taxon>
        <taxon>Nematoda</taxon>
        <taxon>Chromadorea</taxon>
        <taxon>Rhabditida</taxon>
        <taxon>Spirurina</taxon>
        <taxon>Spiruromorpha</taxon>
        <taxon>Spiruroidea</taxon>
        <taxon>Gongylonematidae</taxon>
        <taxon>Gongylonema</taxon>
    </lineage>
</organism>
<reference evidence="3" key="1">
    <citation type="submission" date="2016-06" db="UniProtKB">
        <authorList>
            <consortium name="WormBaseParasite"/>
        </authorList>
    </citation>
    <scope>IDENTIFICATION</scope>
</reference>
<dbReference type="SUPFAM" id="SSF89919">
    <property type="entry name" value="Ribosome-binding factor A, RbfA"/>
    <property type="match status" value="1"/>
</dbReference>
<dbReference type="OrthoDB" id="418445at2759"/>
<dbReference type="EMBL" id="UYRT01078293">
    <property type="protein sequence ID" value="VDN18218.1"/>
    <property type="molecule type" value="Genomic_DNA"/>
</dbReference>
<proteinExistence type="predicted"/>
<keyword evidence="2" id="KW-1185">Reference proteome</keyword>
<name>A0A183DQM6_9BILA</name>
<dbReference type="WBParaSite" id="GPUH_0001103001-mRNA-1">
    <property type="protein sequence ID" value="GPUH_0001103001-mRNA-1"/>
    <property type="gene ID" value="GPUH_0001103001"/>
</dbReference>
<dbReference type="InterPro" id="IPR015946">
    <property type="entry name" value="KH_dom-like_a/b"/>
</dbReference>
<accession>A0A183DQM6</accession>
<dbReference type="PANTHER" id="PTHR14725">
    <property type="entry name" value="RIBOSOME-BINDING FACTOR A, MITOCHONDRIAL-RELATED"/>
    <property type="match status" value="1"/>
</dbReference>
<dbReference type="Gene3D" id="3.30.300.20">
    <property type="match status" value="1"/>
</dbReference>
<evidence type="ECO:0000313" key="1">
    <source>
        <dbReference type="EMBL" id="VDN18218.1"/>
    </source>
</evidence>